<feature type="compositionally biased region" description="Low complexity" evidence="1">
    <location>
        <begin position="181"/>
        <end position="205"/>
    </location>
</feature>
<evidence type="ECO:0000256" key="1">
    <source>
        <dbReference type="SAM" id="MobiDB-lite"/>
    </source>
</evidence>
<keyword evidence="2" id="KW-0812">Transmembrane</keyword>
<feature type="transmembrane region" description="Helical" evidence="2">
    <location>
        <begin position="112"/>
        <end position="133"/>
    </location>
</feature>
<dbReference type="GeneID" id="75831516"/>
<dbReference type="RefSeq" id="XP_051359362.1">
    <property type="nucleotide sequence ID" value="XM_051509627.1"/>
</dbReference>
<dbReference type="CDD" id="cd12087">
    <property type="entry name" value="TM_EGFR-like"/>
    <property type="match status" value="1"/>
</dbReference>
<proteinExistence type="predicted"/>
<organism evidence="3 4">
    <name type="scientific">Emericellopsis cladophorae</name>
    <dbReference type="NCBI Taxonomy" id="2686198"/>
    <lineage>
        <taxon>Eukaryota</taxon>
        <taxon>Fungi</taxon>
        <taxon>Dikarya</taxon>
        <taxon>Ascomycota</taxon>
        <taxon>Pezizomycotina</taxon>
        <taxon>Sordariomycetes</taxon>
        <taxon>Hypocreomycetidae</taxon>
        <taxon>Hypocreales</taxon>
        <taxon>Bionectriaceae</taxon>
        <taxon>Emericellopsis</taxon>
    </lineage>
</organism>
<keyword evidence="2" id="KW-1133">Transmembrane helix</keyword>
<name>A0A9Q0BBC4_9HYPO</name>
<keyword evidence="2" id="KW-0472">Membrane</keyword>
<keyword evidence="4" id="KW-1185">Reference proteome</keyword>
<reference evidence="3" key="1">
    <citation type="journal article" date="2021" name="J Fungi (Basel)">
        <title>Genomic and Metabolomic Analyses of the Marine Fungus Emericellopsis cladophorae: Insights into Saltwater Adaptability Mechanisms and Its Biosynthetic Potential.</title>
        <authorList>
            <person name="Goncalves M.F.M."/>
            <person name="Hilario S."/>
            <person name="Van de Peer Y."/>
            <person name="Esteves A.C."/>
            <person name="Alves A."/>
        </authorList>
    </citation>
    <scope>NUCLEOTIDE SEQUENCE</scope>
    <source>
        <strain evidence="3">MUM 19.33</strain>
    </source>
</reference>
<feature type="region of interest" description="Disordered" evidence="1">
    <location>
        <begin position="78"/>
        <end position="105"/>
    </location>
</feature>
<evidence type="ECO:0000313" key="3">
    <source>
        <dbReference type="EMBL" id="KAI6778506.1"/>
    </source>
</evidence>
<dbReference type="EMBL" id="JAGIXG020000066">
    <property type="protein sequence ID" value="KAI6778506.1"/>
    <property type="molecule type" value="Genomic_DNA"/>
</dbReference>
<evidence type="ECO:0000256" key="2">
    <source>
        <dbReference type="SAM" id="Phobius"/>
    </source>
</evidence>
<gene>
    <name evidence="3" type="ORF">J7T54_005030</name>
</gene>
<comment type="caution">
    <text evidence="3">The sequence shown here is derived from an EMBL/GenBank/DDBJ whole genome shotgun (WGS) entry which is preliminary data.</text>
</comment>
<protein>
    <submittedName>
        <fullName evidence="3">Uncharacterized protein</fullName>
    </submittedName>
</protein>
<feature type="compositionally biased region" description="Low complexity" evidence="1">
    <location>
        <begin position="142"/>
        <end position="154"/>
    </location>
</feature>
<feature type="compositionally biased region" description="Acidic residues" evidence="1">
    <location>
        <begin position="85"/>
        <end position="96"/>
    </location>
</feature>
<sequence length="267" mass="29250">MRDCYVAYLDDIGCPLEDLSCQCTDSLDIYNSHMGAVTDLYTCLAFELCGTFEMADMYTGEYALEYCAPYFAGSQTTRRTLGPTETDDDLLPEETQVETREETGESSLHPGIIAAIVLGIILLALAIVGYMVFYMRRRRKSTTSTLPTTTDHTSVGQQQAEAKDSDVPTTTRPIHEADAYSPKPTLTLSTSTPSPTQSPPSVSQPHMVAPPPSELYAATSPRQGTLYHEMPPHNTASEMAATNLVHEMPSVPHRTWWKASAGRMSGL</sequence>
<dbReference type="AlphaFoldDB" id="A0A9Q0BBC4"/>
<dbReference type="Proteomes" id="UP001055219">
    <property type="component" value="Unassembled WGS sequence"/>
</dbReference>
<feature type="region of interest" description="Disordered" evidence="1">
    <location>
        <begin position="141"/>
        <end position="218"/>
    </location>
</feature>
<accession>A0A9Q0BBC4</accession>
<evidence type="ECO:0000313" key="4">
    <source>
        <dbReference type="Proteomes" id="UP001055219"/>
    </source>
</evidence>
<reference evidence="3" key="2">
    <citation type="submission" date="2022-07" db="EMBL/GenBank/DDBJ databases">
        <authorList>
            <person name="Goncalves M.F.M."/>
            <person name="Hilario S."/>
            <person name="Van De Peer Y."/>
            <person name="Esteves A.C."/>
            <person name="Alves A."/>
        </authorList>
    </citation>
    <scope>NUCLEOTIDE SEQUENCE</scope>
    <source>
        <strain evidence="3">MUM 19.33</strain>
    </source>
</reference>